<feature type="non-terminal residue" evidence="1">
    <location>
        <position position="110"/>
    </location>
</feature>
<reference evidence="1" key="1">
    <citation type="submission" date="2021-06" db="EMBL/GenBank/DDBJ databases">
        <authorList>
            <person name="Kallberg Y."/>
            <person name="Tangrot J."/>
            <person name="Rosling A."/>
        </authorList>
    </citation>
    <scope>NUCLEOTIDE SEQUENCE</scope>
    <source>
        <strain evidence="1">IL203A</strain>
    </source>
</reference>
<feature type="non-terminal residue" evidence="1">
    <location>
        <position position="1"/>
    </location>
</feature>
<evidence type="ECO:0000313" key="2">
    <source>
        <dbReference type="Proteomes" id="UP000789702"/>
    </source>
</evidence>
<evidence type="ECO:0000313" key="1">
    <source>
        <dbReference type="EMBL" id="CAG8722663.1"/>
    </source>
</evidence>
<sequence length="110" mass="13112">DWPEFVNRLVMKTDSHIEKINLMGLLECNFSKTTPTSLIVSHIVLLDAVKAYFEYEVTLEETLEDLMELQEKVINLRELNLELDFWLDRFEPVLRNLVATYHSKINHDFW</sequence>
<comment type="caution">
    <text evidence="1">The sequence shown here is derived from an EMBL/GenBank/DDBJ whole genome shotgun (WGS) entry which is preliminary data.</text>
</comment>
<protein>
    <submittedName>
        <fullName evidence="1">11625_t:CDS:1</fullName>
    </submittedName>
</protein>
<gene>
    <name evidence="1" type="ORF">DHETER_LOCUS12925</name>
</gene>
<proteinExistence type="predicted"/>
<keyword evidence="2" id="KW-1185">Reference proteome</keyword>
<dbReference type="EMBL" id="CAJVPU010033509">
    <property type="protein sequence ID" value="CAG8722663.1"/>
    <property type="molecule type" value="Genomic_DNA"/>
</dbReference>
<dbReference type="Proteomes" id="UP000789702">
    <property type="component" value="Unassembled WGS sequence"/>
</dbReference>
<accession>A0ACA9PY68</accession>
<name>A0ACA9PY68_9GLOM</name>
<organism evidence="1 2">
    <name type="scientific">Dentiscutata heterogama</name>
    <dbReference type="NCBI Taxonomy" id="1316150"/>
    <lineage>
        <taxon>Eukaryota</taxon>
        <taxon>Fungi</taxon>
        <taxon>Fungi incertae sedis</taxon>
        <taxon>Mucoromycota</taxon>
        <taxon>Glomeromycotina</taxon>
        <taxon>Glomeromycetes</taxon>
        <taxon>Diversisporales</taxon>
        <taxon>Gigasporaceae</taxon>
        <taxon>Dentiscutata</taxon>
    </lineage>
</organism>